<evidence type="ECO:0000256" key="2">
    <source>
        <dbReference type="SAM" id="Phobius"/>
    </source>
</evidence>
<dbReference type="Proteomes" id="UP000245207">
    <property type="component" value="Unassembled WGS sequence"/>
</dbReference>
<keyword evidence="2" id="KW-0812">Transmembrane</keyword>
<feature type="transmembrane region" description="Helical" evidence="2">
    <location>
        <begin position="508"/>
        <end position="527"/>
    </location>
</feature>
<feature type="transmembrane region" description="Helical" evidence="2">
    <location>
        <begin position="473"/>
        <end position="496"/>
    </location>
</feature>
<dbReference type="PANTHER" id="PTHR38937">
    <property type="entry name" value="MEMBRANE PROTEIN OF ER BODY-LIKE PROTEIN"/>
    <property type="match status" value="1"/>
</dbReference>
<reference evidence="3 4" key="1">
    <citation type="journal article" date="2018" name="Mol. Plant">
        <title>The genome of Artemisia annua provides insight into the evolution of Asteraceae family and artemisinin biosynthesis.</title>
        <authorList>
            <person name="Shen Q."/>
            <person name="Zhang L."/>
            <person name="Liao Z."/>
            <person name="Wang S."/>
            <person name="Yan T."/>
            <person name="Shi P."/>
            <person name="Liu M."/>
            <person name="Fu X."/>
            <person name="Pan Q."/>
            <person name="Wang Y."/>
            <person name="Lv Z."/>
            <person name="Lu X."/>
            <person name="Zhang F."/>
            <person name="Jiang W."/>
            <person name="Ma Y."/>
            <person name="Chen M."/>
            <person name="Hao X."/>
            <person name="Li L."/>
            <person name="Tang Y."/>
            <person name="Lv G."/>
            <person name="Zhou Y."/>
            <person name="Sun X."/>
            <person name="Brodelius P.E."/>
            <person name="Rose J.K.C."/>
            <person name="Tang K."/>
        </authorList>
    </citation>
    <scope>NUCLEOTIDE SEQUENCE [LARGE SCALE GENOMIC DNA]</scope>
    <source>
        <strain evidence="4">cv. Huhao1</strain>
        <tissue evidence="3">Leaf</tissue>
    </source>
</reference>
<feature type="region of interest" description="Disordered" evidence="1">
    <location>
        <begin position="241"/>
        <end position="345"/>
    </location>
</feature>
<proteinExistence type="predicted"/>
<keyword evidence="2" id="KW-1133">Transmembrane helix</keyword>
<dbReference type="OrthoDB" id="1924921at2759"/>
<keyword evidence="2" id="KW-0472">Membrane</keyword>
<feature type="transmembrane region" description="Helical" evidence="2">
    <location>
        <begin position="439"/>
        <end position="461"/>
    </location>
</feature>
<feature type="transmembrane region" description="Helical" evidence="2">
    <location>
        <begin position="386"/>
        <end position="406"/>
    </location>
</feature>
<evidence type="ECO:0008006" key="5">
    <source>
        <dbReference type="Google" id="ProtNLM"/>
    </source>
</evidence>
<feature type="region of interest" description="Disordered" evidence="1">
    <location>
        <begin position="101"/>
        <end position="121"/>
    </location>
</feature>
<sequence>MEVAVDYQRLPDQIDTDLDDAADVGLQTRKPHQYSGRATAPGLTKADNNVEGDPSQNTNYLDKNGVFSNSGAVEGLDIHKIVGAVEGLDMNKIVKAVQNDANDNRKTGSPAFATEEETGESSEQIEEVTEEEVVELEFEKVKPKLDTHTMHCPNCDQHITRVVLRRKIIRRPPAAKLEQEQRDLFGCLSCFSLFTSSDNGCFNPFSIFGNKQDSSAVQQAGVVPAEDGNCFSIFRVFQKEKDSEKTKPNKDNQDPQPKIPGKVVNRDPEQPTQAKVDQPPAPTSNNVAGKRPIVQGVSTKPNVGGTPKPEEQPPPTQLPSHGEETLINIPPATTTGNQDVTQELPGHDFEPVEILKSIVYGGLMELVASLSVVASAAAADVSTLSIIALALANLISGVFVIGHNIWDLKDDCYKFSSQQADGQESSTKYKELLGRVEHFPLHVFLAILSFLVFGVVPPVAYGYAFHETSDKDFTIVVVAVVSFVCVGLLGILKAYIDRCTGFGGYVKTITYYLTTAVAVSGVSYAAGDLAMRLIEKLGLFETGTGVNMSLIPEVVSSNPSLAYY</sequence>
<keyword evidence="4" id="KW-1185">Reference proteome</keyword>
<evidence type="ECO:0000313" key="3">
    <source>
        <dbReference type="EMBL" id="PWA46832.1"/>
    </source>
</evidence>
<dbReference type="PANTHER" id="PTHR38937:SF2">
    <property type="entry name" value="MEMBRANE PROTEIN OF ER BODY-LIKE PROTEIN ISOFORM X1"/>
    <property type="match status" value="1"/>
</dbReference>
<comment type="caution">
    <text evidence="3">The sequence shown here is derived from an EMBL/GenBank/DDBJ whole genome shotgun (WGS) entry which is preliminary data.</text>
</comment>
<feature type="region of interest" description="Disordered" evidence="1">
    <location>
        <begin position="27"/>
        <end position="58"/>
    </location>
</feature>
<evidence type="ECO:0000256" key="1">
    <source>
        <dbReference type="SAM" id="MobiDB-lite"/>
    </source>
</evidence>
<name>A0A2U1LCU9_ARTAN</name>
<organism evidence="3 4">
    <name type="scientific">Artemisia annua</name>
    <name type="common">Sweet wormwood</name>
    <dbReference type="NCBI Taxonomy" id="35608"/>
    <lineage>
        <taxon>Eukaryota</taxon>
        <taxon>Viridiplantae</taxon>
        <taxon>Streptophyta</taxon>
        <taxon>Embryophyta</taxon>
        <taxon>Tracheophyta</taxon>
        <taxon>Spermatophyta</taxon>
        <taxon>Magnoliopsida</taxon>
        <taxon>eudicotyledons</taxon>
        <taxon>Gunneridae</taxon>
        <taxon>Pentapetalae</taxon>
        <taxon>asterids</taxon>
        <taxon>campanulids</taxon>
        <taxon>Asterales</taxon>
        <taxon>Asteraceae</taxon>
        <taxon>Asteroideae</taxon>
        <taxon>Anthemideae</taxon>
        <taxon>Artemisiinae</taxon>
        <taxon>Artemisia</taxon>
    </lineage>
</organism>
<evidence type="ECO:0000313" key="4">
    <source>
        <dbReference type="Proteomes" id="UP000245207"/>
    </source>
</evidence>
<feature type="compositionally biased region" description="Basic and acidic residues" evidence="1">
    <location>
        <begin position="241"/>
        <end position="253"/>
    </location>
</feature>
<feature type="transmembrane region" description="Helical" evidence="2">
    <location>
        <begin position="358"/>
        <end position="379"/>
    </location>
</feature>
<dbReference type="AlphaFoldDB" id="A0A2U1LCU9"/>
<dbReference type="STRING" id="35608.A0A2U1LCU9"/>
<dbReference type="EMBL" id="PKPP01010085">
    <property type="protein sequence ID" value="PWA46832.1"/>
    <property type="molecule type" value="Genomic_DNA"/>
</dbReference>
<dbReference type="InterPro" id="IPR052843">
    <property type="entry name" value="ER_body_metal_sequester"/>
</dbReference>
<protein>
    <recommendedName>
        <fullName evidence="5">Membrane protein of ER body-like protein</fullName>
    </recommendedName>
</protein>
<accession>A0A2U1LCU9</accession>
<feature type="compositionally biased region" description="Polar residues" evidence="1">
    <location>
        <begin position="331"/>
        <end position="341"/>
    </location>
</feature>
<gene>
    <name evidence="3" type="ORF">CTI12_AA508360</name>
</gene>